<dbReference type="AlphaFoldDB" id="A0AAV6VPA1"/>
<dbReference type="PROSITE" id="PS00639">
    <property type="entry name" value="THIOL_PROTEASE_HIS"/>
    <property type="match status" value="1"/>
</dbReference>
<evidence type="ECO:0000256" key="1">
    <source>
        <dbReference type="ARBA" id="ARBA00008455"/>
    </source>
</evidence>
<dbReference type="SMART" id="SM00848">
    <property type="entry name" value="Inhibitor_I29"/>
    <property type="match status" value="1"/>
</dbReference>
<evidence type="ECO:0000256" key="4">
    <source>
        <dbReference type="ARBA" id="ARBA00022807"/>
    </source>
</evidence>
<organism evidence="9 10">
    <name type="scientific">Oedothorax gibbosus</name>
    <dbReference type="NCBI Taxonomy" id="931172"/>
    <lineage>
        <taxon>Eukaryota</taxon>
        <taxon>Metazoa</taxon>
        <taxon>Ecdysozoa</taxon>
        <taxon>Arthropoda</taxon>
        <taxon>Chelicerata</taxon>
        <taxon>Arachnida</taxon>
        <taxon>Araneae</taxon>
        <taxon>Araneomorphae</taxon>
        <taxon>Entelegynae</taxon>
        <taxon>Araneoidea</taxon>
        <taxon>Linyphiidae</taxon>
        <taxon>Erigoninae</taxon>
        <taxon>Oedothorax</taxon>
    </lineage>
</organism>
<keyword evidence="4" id="KW-0788">Thiol protease</keyword>
<evidence type="ECO:0000256" key="2">
    <source>
        <dbReference type="ARBA" id="ARBA00022670"/>
    </source>
</evidence>
<dbReference type="SMART" id="SM00645">
    <property type="entry name" value="Pept_C1"/>
    <property type="match status" value="1"/>
</dbReference>
<dbReference type="InterPro" id="IPR013128">
    <property type="entry name" value="Peptidase_C1A"/>
</dbReference>
<dbReference type="SUPFAM" id="SSF54001">
    <property type="entry name" value="Cysteine proteinases"/>
    <property type="match status" value="1"/>
</dbReference>
<evidence type="ECO:0000313" key="10">
    <source>
        <dbReference type="Proteomes" id="UP000827092"/>
    </source>
</evidence>
<evidence type="ECO:0000256" key="3">
    <source>
        <dbReference type="ARBA" id="ARBA00022801"/>
    </source>
</evidence>
<evidence type="ECO:0008006" key="11">
    <source>
        <dbReference type="Google" id="ProtNLM"/>
    </source>
</evidence>
<dbReference type="PROSITE" id="PS00640">
    <property type="entry name" value="THIOL_PROTEASE_ASN"/>
    <property type="match status" value="1"/>
</dbReference>
<proteinExistence type="inferred from homology"/>
<sequence>MSGSRSLSLASVLRGMVTYCLNRTNFPSSLSSRFGRFCCGGVEKDEEPTVAQPGFNCAAVDPWSYVGPVMEPQNGRLVFRKGMWSQQEDAVPAFSQQPSPPGSEHHSWSNARPATEPDQPEFGRSKWWGGAPVDTRKYRCVGEFLRPIWSDDSLYPESSNSGDEAEAGCQPIRTGSFVQEDNMKTLLEISLIFMSVSVAWSDYFFQYGTNPDGSTYSNWKITFDYNYHPAEEQQRQNNFMNVHNMVTQHNQQYQQQQHNYSMGHNQFSAMSDDEFRMNMMGLKNEQNCENASMTYKPPDKPDIPDSIDYRDLGYVTSVRSQGECGACWAFVAIGSLEGQYKRITGDLVELSEQNLIDCSYKQGNMGCDGGIMCRAFEYATNIKGVDTEKSYPYKGTDSDGQCRYDPGAATAPVGGYLNIPKGDEGALKAAVGLVGPVAAGFDGSPAKFRYYKDGIFSDPSCDSETLTHAVTIIGYGTENGTDYWLVKNSWGESWGMGGYGKIIRNYGNMCGIASRAVFPVLHQNPDGSPKLDGPAASP</sequence>
<dbReference type="PANTHER" id="PTHR12411">
    <property type="entry name" value="CYSTEINE PROTEASE FAMILY C1-RELATED"/>
    <property type="match status" value="1"/>
</dbReference>
<name>A0AAV6VPA1_9ARAC</name>
<dbReference type="PRINTS" id="PR00705">
    <property type="entry name" value="PAPAIN"/>
</dbReference>
<dbReference type="InterPro" id="IPR025660">
    <property type="entry name" value="Pept_his_AS"/>
</dbReference>
<evidence type="ECO:0000256" key="5">
    <source>
        <dbReference type="ARBA" id="ARBA00023157"/>
    </source>
</evidence>
<accession>A0AAV6VPA1</accession>
<keyword evidence="3" id="KW-0378">Hydrolase</keyword>
<dbReference type="CDD" id="cd02248">
    <property type="entry name" value="Peptidase_C1A"/>
    <property type="match status" value="1"/>
</dbReference>
<keyword evidence="10" id="KW-1185">Reference proteome</keyword>
<keyword evidence="5" id="KW-1015">Disulfide bond</keyword>
<dbReference type="InterPro" id="IPR000668">
    <property type="entry name" value="Peptidase_C1A_C"/>
</dbReference>
<dbReference type="Pfam" id="PF00112">
    <property type="entry name" value="Peptidase_C1"/>
    <property type="match status" value="1"/>
</dbReference>
<dbReference type="GO" id="GO:0008234">
    <property type="term" value="F:cysteine-type peptidase activity"/>
    <property type="evidence" value="ECO:0007669"/>
    <property type="project" value="UniProtKB-KW"/>
</dbReference>
<dbReference type="EMBL" id="JAFNEN010000056">
    <property type="protein sequence ID" value="KAG8197351.1"/>
    <property type="molecule type" value="Genomic_DNA"/>
</dbReference>
<reference evidence="9 10" key="1">
    <citation type="journal article" date="2022" name="Nat. Ecol. Evol.">
        <title>A masculinizing supergene underlies an exaggerated male reproductive morph in a spider.</title>
        <authorList>
            <person name="Hendrickx F."/>
            <person name="De Corte Z."/>
            <person name="Sonet G."/>
            <person name="Van Belleghem S.M."/>
            <person name="Kostlbacher S."/>
            <person name="Vangestel C."/>
        </authorList>
    </citation>
    <scope>NUCLEOTIDE SEQUENCE [LARGE SCALE GENOMIC DNA]</scope>
    <source>
        <strain evidence="9">W744_W776</strain>
    </source>
</reference>
<dbReference type="InterPro" id="IPR039417">
    <property type="entry name" value="Peptidase_C1A_papain-like"/>
</dbReference>
<evidence type="ECO:0000259" key="8">
    <source>
        <dbReference type="SMART" id="SM00848"/>
    </source>
</evidence>
<keyword evidence="2" id="KW-0645">Protease</keyword>
<protein>
    <recommendedName>
        <fullName evidence="11">Cathepsin L</fullName>
    </recommendedName>
</protein>
<feature type="domain" description="Peptidase C1A papain C-terminal" evidence="7">
    <location>
        <begin position="303"/>
        <end position="520"/>
    </location>
</feature>
<evidence type="ECO:0000256" key="6">
    <source>
        <dbReference type="SAM" id="MobiDB-lite"/>
    </source>
</evidence>
<comment type="similarity">
    <text evidence="1">Belongs to the peptidase C1 family.</text>
</comment>
<gene>
    <name evidence="9" type="ORF">JTE90_013478</name>
</gene>
<evidence type="ECO:0000313" key="9">
    <source>
        <dbReference type="EMBL" id="KAG8197351.1"/>
    </source>
</evidence>
<feature type="domain" description="Cathepsin propeptide inhibitor" evidence="8">
    <location>
        <begin position="216"/>
        <end position="275"/>
    </location>
</feature>
<dbReference type="Gene3D" id="3.90.70.10">
    <property type="entry name" value="Cysteine proteinases"/>
    <property type="match status" value="1"/>
</dbReference>
<dbReference type="Pfam" id="PF08246">
    <property type="entry name" value="Inhibitor_I29"/>
    <property type="match status" value="1"/>
</dbReference>
<dbReference type="Proteomes" id="UP000827092">
    <property type="component" value="Unassembled WGS sequence"/>
</dbReference>
<comment type="caution">
    <text evidence="9">The sequence shown here is derived from an EMBL/GenBank/DDBJ whole genome shotgun (WGS) entry which is preliminary data.</text>
</comment>
<dbReference type="InterPro" id="IPR013201">
    <property type="entry name" value="Prot_inhib_I29"/>
</dbReference>
<dbReference type="InterPro" id="IPR025661">
    <property type="entry name" value="Pept_asp_AS"/>
</dbReference>
<dbReference type="InterPro" id="IPR038765">
    <property type="entry name" value="Papain-like_cys_pep_sf"/>
</dbReference>
<feature type="region of interest" description="Disordered" evidence="6">
    <location>
        <begin position="90"/>
        <end position="127"/>
    </location>
</feature>
<evidence type="ECO:0000259" key="7">
    <source>
        <dbReference type="SMART" id="SM00645"/>
    </source>
</evidence>
<dbReference type="FunFam" id="3.90.70.10:FF:000006">
    <property type="entry name" value="Cathepsin S"/>
    <property type="match status" value="1"/>
</dbReference>
<dbReference type="GO" id="GO:0006508">
    <property type="term" value="P:proteolysis"/>
    <property type="evidence" value="ECO:0007669"/>
    <property type="project" value="UniProtKB-KW"/>
</dbReference>